<dbReference type="EMBL" id="CXOJ01000018">
    <property type="protein sequence ID" value="CTP85542.1"/>
    <property type="molecule type" value="Genomic_DNA"/>
</dbReference>
<sequence>MPIQTRRLPPPRRWPALCLALALPLSASAAPLPPSAPAAPAAPAPLPAGDWRGSLALDARRMAAVQLLQKAGNTSLQFGAPLNCGLSLLAQDGAAYRLESINGGIYCDRLLGKTLTAQRSADDLQLRIDGTPLPLLLLHSLPAPASALQGNWRLLAGTSGTSGASRPAALTLKIAATPLAPGAAVATLRYGSPRDCQIEARYAGTRDTTVVLSLGVNDAGYCGRLSDGQAELQPQQDGNVSLQIFDRLGTRADSGTLQRIP</sequence>
<dbReference type="AlphaFoldDB" id="A0A0K2ZKT2"/>
<proteinExistence type="predicted"/>
<dbReference type="RefSeq" id="WP_053837566.1">
    <property type="nucleotide sequence ID" value="NZ_CP076251.1"/>
</dbReference>
<evidence type="ECO:0000313" key="2">
    <source>
        <dbReference type="EMBL" id="CTP85542.1"/>
    </source>
</evidence>
<evidence type="ECO:0000313" key="3">
    <source>
        <dbReference type="Proteomes" id="UP000045978"/>
    </source>
</evidence>
<name>A0A0K2ZKT2_9XANT</name>
<feature type="chain" id="PRO_5005492415" evidence="1">
    <location>
        <begin position="30"/>
        <end position="261"/>
    </location>
</feature>
<organism evidence="2 3">
    <name type="scientific">Xanthomonas graminis pv. phlei</name>
    <dbReference type="NCBI Taxonomy" id="487906"/>
    <lineage>
        <taxon>Bacteria</taxon>
        <taxon>Pseudomonadati</taxon>
        <taxon>Pseudomonadota</taxon>
        <taxon>Gammaproteobacteria</taxon>
        <taxon>Lysobacterales</taxon>
        <taxon>Lysobacteraceae</taxon>
        <taxon>Xanthomonas</taxon>
        <taxon>Xanthomonas translucens group</taxon>
        <taxon>Xanthomonas graminis</taxon>
    </lineage>
</organism>
<accession>A0A0K2ZKT2</accession>
<feature type="signal peptide" evidence="1">
    <location>
        <begin position="1"/>
        <end position="29"/>
    </location>
</feature>
<keyword evidence="1" id="KW-0732">Signal</keyword>
<evidence type="ECO:0000256" key="1">
    <source>
        <dbReference type="SAM" id="SignalP"/>
    </source>
</evidence>
<gene>
    <name evidence="2" type="ORF">XTPLMG730_1165</name>
</gene>
<protein>
    <submittedName>
        <fullName evidence="2">Signal peptide</fullName>
    </submittedName>
</protein>
<reference evidence="2 3" key="1">
    <citation type="submission" date="2015-07" db="EMBL/GenBank/DDBJ databases">
        <authorList>
            <person name="Noorani M."/>
        </authorList>
    </citation>
    <scope>NUCLEOTIDE SEQUENCE [LARGE SCALE GENOMIC DNA]</scope>
    <source>
        <strain evidence="2">LMG730</strain>
    </source>
</reference>
<dbReference type="Proteomes" id="UP000045978">
    <property type="component" value="Unassembled WGS sequence"/>
</dbReference>